<evidence type="ECO:0000313" key="3">
    <source>
        <dbReference type="Proteomes" id="UP000191931"/>
    </source>
</evidence>
<keyword evidence="1" id="KW-0812">Transmembrane</keyword>
<proteinExistence type="predicted"/>
<keyword evidence="3" id="KW-1185">Reference proteome</keyword>
<name>A0A1W1HIG0_9BACT</name>
<feature type="transmembrane region" description="Helical" evidence="1">
    <location>
        <begin position="63"/>
        <end position="86"/>
    </location>
</feature>
<keyword evidence="1" id="KW-0472">Membrane</keyword>
<reference evidence="2 3" key="1">
    <citation type="submission" date="2017-03" db="EMBL/GenBank/DDBJ databases">
        <authorList>
            <person name="Afonso C.L."/>
            <person name="Miller P.J."/>
            <person name="Scott M.A."/>
            <person name="Spackman E."/>
            <person name="Goraichik I."/>
            <person name="Dimitrov K.M."/>
            <person name="Suarez D.L."/>
            <person name="Swayne D.E."/>
        </authorList>
    </citation>
    <scope>NUCLEOTIDE SEQUENCE [LARGE SCALE GENOMIC DNA]</scope>
    <source>
        <strain evidence="2">PRJEB14757</strain>
    </source>
</reference>
<gene>
    <name evidence="2" type="ORF">MTBBW1_600002</name>
</gene>
<organism evidence="2 3">
    <name type="scientific">Desulfamplus magnetovallimortis</name>
    <dbReference type="NCBI Taxonomy" id="1246637"/>
    <lineage>
        <taxon>Bacteria</taxon>
        <taxon>Pseudomonadati</taxon>
        <taxon>Thermodesulfobacteriota</taxon>
        <taxon>Desulfobacteria</taxon>
        <taxon>Desulfobacterales</taxon>
        <taxon>Desulfobacteraceae</taxon>
        <taxon>Desulfamplus</taxon>
    </lineage>
</organism>
<sequence length="95" mass="11252">MFPVKYNFAMKYELKSTKNFNKWFSKLRDVVAKRKMLARFALMENGHFGDFKQLGSNLYELRYFLGCGFVSIIPSVINRLSFYWLAETNRASKMT</sequence>
<dbReference type="AlphaFoldDB" id="A0A1W1HIG0"/>
<evidence type="ECO:0000256" key="1">
    <source>
        <dbReference type="SAM" id="Phobius"/>
    </source>
</evidence>
<protein>
    <submittedName>
        <fullName evidence="2">Uncharacterized protein</fullName>
    </submittedName>
</protein>
<keyword evidence="1" id="KW-1133">Transmembrane helix</keyword>
<accession>A0A1W1HIG0</accession>
<evidence type="ECO:0000313" key="2">
    <source>
        <dbReference type="EMBL" id="SLM32172.1"/>
    </source>
</evidence>
<dbReference type="Proteomes" id="UP000191931">
    <property type="component" value="Unassembled WGS sequence"/>
</dbReference>
<dbReference type="EMBL" id="FWEV01000304">
    <property type="protein sequence ID" value="SLM32172.1"/>
    <property type="molecule type" value="Genomic_DNA"/>
</dbReference>